<dbReference type="InterPro" id="IPR009008">
    <property type="entry name" value="Val/Leu/Ile-tRNA-synth_edit"/>
</dbReference>
<dbReference type="EMBL" id="MHRA01000010">
    <property type="protein sequence ID" value="OHA15818.1"/>
    <property type="molecule type" value="Genomic_DNA"/>
</dbReference>
<dbReference type="FunFam" id="3.40.50.620:FF:000032">
    <property type="entry name" value="Valine--tRNA ligase"/>
    <property type="match status" value="1"/>
</dbReference>
<dbReference type="PROSITE" id="PS00178">
    <property type="entry name" value="AA_TRNA_LIGASE_I"/>
    <property type="match status" value="1"/>
</dbReference>
<evidence type="ECO:0000256" key="6">
    <source>
        <dbReference type="ARBA" id="ARBA00022741"/>
    </source>
</evidence>
<keyword evidence="6 12" id="KW-0547">Nucleotide-binding</keyword>
<dbReference type="Gene3D" id="1.10.730.10">
    <property type="entry name" value="Isoleucyl-tRNA Synthetase, Domain 1"/>
    <property type="match status" value="1"/>
</dbReference>
<dbReference type="GO" id="GO:0004832">
    <property type="term" value="F:valine-tRNA ligase activity"/>
    <property type="evidence" value="ECO:0007669"/>
    <property type="project" value="UniProtKB-EC"/>
</dbReference>
<dbReference type="CDD" id="cd07962">
    <property type="entry name" value="Anticodon_Ia_Val"/>
    <property type="match status" value="1"/>
</dbReference>
<comment type="catalytic activity">
    <reaction evidence="11">
        <text>tRNA(Val) + L-valine + ATP = L-valyl-tRNA(Val) + AMP + diphosphate</text>
        <dbReference type="Rhea" id="RHEA:10704"/>
        <dbReference type="Rhea" id="RHEA-COMP:9672"/>
        <dbReference type="Rhea" id="RHEA-COMP:9708"/>
        <dbReference type="ChEBI" id="CHEBI:30616"/>
        <dbReference type="ChEBI" id="CHEBI:33019"/>
        <dbReference type="ChEBI" id="CHEBI:57762"/>
        <dbReference type="ChEBI" id="CHEBI:78442"/>
        <dbReference type="ChEBI" id="CHEBI:78537"/>
        <dbReference type="ChEBI" id="CHEBI:456215"/>
        <dbReference type="EC" id="6.1.1.9"/>
    </reaction>
</comment>
<evidence type="ECO:0000256" key="8">
    <source>
        <dbReference type="ARBA" id="ARBA00022917"/>
    </source>
</evidence>
<evidence type="ECO:0000256" key="4">
    <source>
        <dbReference type="ARBA" id="ARBA00022490"/>
    </source>
</evidence>
<reference evidence="15 16" key="1">
    <citation type="journal article" date="2016" name="Nat. Commun.">
        <title>Thousands of microbial genomes shed light on interconnected biogeochemical processes in an aquifer system.</title>
        <authorList>
            <person name="Anantharaman K."/>
            <person name="Brown C.T."/>
            <person name="Hug L.A."/>
            <person name="Sharon I."/>
            <person name="Castelle C.J."/>
            <person name="Probst A.J."/>
            <person name="Thomas B.C."/>
            <person name="Singh A."/>
            <person name="Wilkins M.J."/>
            <person name="Karaoz U."/>
            <person name="Brodie E.L."/>
            <person name="Williams K.H."/>
            <person name="Hubbard S.S."/>
            <person name="Banfield J.F."/>
        </authorList>
    </citation>
    <scope>NUCLEOTIDE SEQUENCE [LARGE SCALE GENOMIC DNA]</scope>
</reference>
<keyword evidence="5 12" id="KW-0436">Ligase</keyword>
<dbReference type="AlphaFoldDB" id="A0A1G2LVZ6"/>
<evidence type="ECO:0000313" key="15">
    <source>
        <dbReference type="EMBL" id="OHA15818.1"/>
    </source>
</evidence>
<dbReference type="GO" id="GO:0005524">
    <property type="term" value="F:ATP binding"/>
    <property type="evidence" value="ECO:0007669"/>
    <property type="project" value="UniProtKB-KW"/>
</dbReference>
<dbReference type="EC" id="6.1.1.9" evidence="3"/>
<dbReference type="InterPro" id="IPR014729">
    <property type="entry name" value="Rossmann-like_a/b/a_fold"/>
</dbReference>
<dbReference type="Gene3D" id="3.40.50.620">
    <property type="entry name" value="HUPs"/>
    <property type="match status" value="3"/>
</dbReference>
<feature type="domain" description="Methionyl/Valyl/Leucyl/Isoleucyl-tRNA synthetase anticodon-binding" evidence="14">
    <location>
        <begin position="595"/>
        <end position="714"/>
    </location>
</feature>
<dbReference type="InterPro" id="IPR002300">
    <property type="entry name" value="aa-tRNA-synth_Ia"/>
</dbReference>
<evidence type="ECO:0000256" key="1">
    <source>
        <dbReference type="ARBA" id="ARBA00004496"/>
    </source>
</evidence>
<dbReference type="Gene3D" id="3.90.740.10">
    <property type="entry name" value="Valyl/Leucyl/Isoleucyl-tRNA synthetase, editing domain"/>
    <property type="match status" value="1"/>
</dbReference>
<organism evidence="15 16">
    <name type="scientific">Candidatus Tagabacteria bacterium RIFCSPLOWO2_01_FULL_42_9</name>
    <dbReference type="NCBI Taxonomy" id="1802296"/>
    <lineage>
        <taxon>Bacteria</taxon>
        <taxon>Candidatus Tagaibacteriota</taxon>
    </lineage>
</organism>
<accession>A0A1G2LVZ6</accession>
<keyword evidence="7 12" id="KW-0067">ATP-binding</keyword>
<dbReference type="CDD" id="cd00817">
    <property type="entry name" value="ValRS_core"/>
    <property type="match status" value="1"/>
</dbReference>
<dbReference type="GO" id="GO:0002161">
    <property type="term" value="F:aminoacyl-tRNA deacylase activity"/>
    <property type="evidence" value="ECO:0007669"/>
    <property type="project" value="InterPro"/>
</dbReference>
<evidence type="ECO:0000256" key="7">
    <source>
        <dbReference type="ARBA" id="ARBA00022840"/>
    </source>
</evidence>
<dbReference type="PRINTS" id="PR00986">
    <property type="entry name" value="TRNASYNTHVAL"/>
</dbReference>
<evidence type="ECO:0000256" key="9">
    <source>
        <dbReference type="ARBA" id="ARBA00023146"/>
    </source>
</evidence>
<dbReference type="InterPro" id="IPR009080">
    <property type="entry name" value="tRNAsynth_Ia_anticodon-bd"/>
</dbReference>
<feature type="domain" description="Aminoacyl-tRNA synthetase class Ia" evidence="13">
    <location>
        <begin position="18"/>
        <end position="430"/>
    </location>
</feature>
<comment type="caution">
    <text evidence="15">The sequence shown here is derived from an EMBL/GenBank/DDBJ whole genome shotgun (WGS) entry which is preliminary data.</text>
</comment>
<comment type="similarity">
    <text evidence="12">Belongs to the class-I aminoacyl-tRNA synthetase family.</text>
</comment>
<evidence type="ECO:0000256" key="12">
    <source>
        <dbReference type="RuleBase" id="RU363035"/>
    </source>
</evidence>
<dbReference type="InterPro" id="IPR013155">
    <property type="entry name" value="M/V/L/I-tRNA-synth_anticd-bd"/>
</dbReference>
<evidence type="ECO:0000256" key="2">
    <source>
        <dbReference type="ARBA" id="ARBA00011245"/>
    </source>
</evidence>
<evidence type="ECO:0000256" key="5">
    <source>
        <dbReference type="ARBA" id="ARBA00022598"/>
    </source>
</evidence>
<dbReference type="InterPro" id="IPR033705">
    <property type="entry name" value="Anticodon_Ia_Val"/>
</dbReference>
<evidence type="ECO:0000259" key="13">
    <source>
        <dbReference type="Pfam" id="PF00133"/>
    </source>
</evidence>
<dbReference type="InterPro" id="IPR002303">
    <property type="entry name" value="Valyl-tRNA_ligase"/>
</dbReference>
<proteinExistence type="inferred from homology"/>
<dbReference type="InterPro" id="IPR001412">
    <property type="entry name" value="aa-tRNA-synth_I_CS"/>
</dbReference>
<protein>
    <recommendedName>
        <fullName evidence="3">valine--tRNA ligase</fullName>
        <ecNumber evidence="3">6.1.1.9</ecNumber>
    </recommendedName>
    <alternativeName>
        <fullName evidence="10">Valyl-tRNA synthetase</fullName>
    </alternativeName>
</protein>
<dbReference type="SUPFAM" id="SSF47323">
    <property type="entry name" value="Anticodon-binding domain of a subclass of class I aminoacyl-tRNA synthetases"/>
    <property type="match status" value="1"/>
</dbReference>
<dbReference type="GO" id="GO:0005829">
    <property type="term" value="C:cytosol"/>
    <property type="evidence" value="ECO:0007669"/>
    <property type="project" value="TreeGrafter"/>
</dbReference>
<evidence type="ECO:0000313" key="16">
    <source>
        <dbReference type="Proteomes" id="UP000178116"/>
    </source>
</evidence>
<dbReference type="SUPFAM" id="SSF52374">
    <property type="entry name" value="Nucleotidylyl transferase"/>
    <property type="match status" value="1"/>
</dbReference>
<comment type="subunit">
    <text evidence="2">Monomer.</text>
</comment>
<dbReference type="Pfam" id="PF08264">
    <property type="entry name" value="Anticodon_1"/>
    <property type="match status" value="1"/>
</dbReference>
<keyword evidence="4" id="KW-0963">Cytoplasm</keyword>
<dbReference type="GO" id="GO:0006438">
    <property type="term" value="P:valyl-tRNA aminoacylation"/>
    <property type="evidence" value="ECO:0007669"/>
    <property type="project" value="InterPro"/>
</dbReference>
<dbReference type="PANTHER" id="PTHR11946:SF93">
    <property type="entry name" value="VALINE--TRNA LIGASE, CHLOROPLASTIC_MITOCHONDRIAL 2"/>
    <property type="match status" value="1"/>
</dbReference>
<dbReference type="PANTHER" id="PTHR11946">
    <property type="entry name" value="VALYL-TRNA SYNTHETASES"/>
    <property type="match status" value="1"/>
</dbReference>
<sequence>MSNELDKFYDPKKVESRIYQEWEKNGFFDPDKLPKRLEKTYTIVLPPPNITGSLHLGHALNAAIQDILIRKKRMEGYRALWVPGTDHAGIAAQNAVEKELKKENLTRHDIGREEFLNRIWQWKEKYENKISGQLKKLGASCDWSRTRFTMDNDYQKAVNDAFFHYREKGWIYKGERVINWCPRCQTSLSDLELEYKKEKGKLYYIKYPLENAKAESRAGDLISQEWIIVATTRPETMLGDAAVAVHPSDIRYKKFIGQNVILPLINRKIPVIGDKRVEPEFGTGAVKVTPSHSIIDSEIGQEHNLDFFKIIDEKGIMLPSANENYAGLKIAQCRTKVIEDLEKQGLIEKTEDYEYNIGLCYRCGSVIENLPSMQWFLKMEKLAEIAIKAVKSGKIKFHPERWSKIYLEWLKNVRDWNISRQIWWGHKIPIEGESDVLDTWFSSALWPFAVFNKKNDLKNFYPTDAMVTARDIINLWVARMVFSGLEFMKKPPFKDVIIHATILTKEGRRMSKSLGTGLDPMDFVERYGADATRFALIWQSMKTQDVHWSEEALVAGRQFLNKTWNAARFVLEPIEPSSEALVNDGYKIKSKTVADKEMLKNLRDIIKKTNKNIDNFEFGQALHELYDFFWHDFCDKYIESSKLQMSDNKLKDNTQKILLYVLAVSLKLFHPFIPFITEEIWSFLPDYCKSRRPSGSGLRPRFQRASELIVEKWPLL</sequence>
<comment type="subcellular location">
    <subcellularLocation>
        <location evidence="1">Cytoplasm</location>
    </subcellularLocation>
</comment>
<keyword evidence="8 12" id="KW-0648">Protein biosynthesis</keyword>
<dbReference type="SUPFAM" id="SSF50677">
    <property type="entry name" value="ValRS/IleRS/LeuRS editing domain"/>
    <property type="match status" value="1"/>
</dbReference>
<gene>
    <name evidence="15" type="ORF">A3A10_00660</name>
</gene>
<name>A0A1G2LVZ6_9BACT</name>
<evidence type="ECO:0000259" key="14">
    <source>
        <dbReference type="Pfam" id="PF08264"/>
    </source>
</evidence>
<evidence type="ECO:0000256" key="11">
    <source>
        <dbReference type="ARBA" id="ARBA00047552"/>
    </source>
</evidence>
<keyword evidence="9 12" id="KW-0030">Aminoacyl-tRNA synthetase</keyword>
<feature type="domain" description="Aminoacyl-tRNA synthetase class Ia" evidence="13">
    <location>
        <begin position="433"/>
        <end position="549"/>
    </location>
</feature>
<evidence type="ECO:0000256" key="3">
    <source>
        <dbReference type="ARBA" id="ARBA00013169"/>
    </source>
</evidence>
<dbReference type="Proteomes" id="UP000178116">
    <property type="component" value="Unassembled WGS sequence"/>
</dbReference>
<evidence type="ECO:0000256" key="10">
    <source>
        <dbReference type="ARBA" id="ARBA00029936"/>
    </source>
</evidence>
<dbReference type="Pfam" id="PF00133">
    <property type="entry name" value="tRNA-synt_1"/>
    <property type="match status" value="2"/>
</dbReference>